<proteinExistence type="predicted"/>
<gene>
    <name evidence="8" type="ORF">FO059_00060</name>
</gene>
<dbReference type="PANTHER" id="PTHR43429:SF3">
    <property type="entry name" value="NITRITE REDUCTASE [NAD(P)H]"/>
    <property type="match status" value="1"/>
</dbReference>
<evidence type="ECO:0000313" key="9">
    <source>
        <dbReference type="Proteomes" id="UP000317344"/>
    </source>
</evidence>
<dbReference type="SUPFAM" id="SSF51905">
    <property type="entry name" value="FAD/NAD(P)-binding domain"/>
    <property type="match status" value="2"/>
</dbReference>
<evidence type="ECO:0000256" key="1">
    <source>
        <dbReference type="ARBA" id="ARBA00001974"/>
    </source>
</evidence>
<reference evidence="8 9" key="2">
    <citation type="submission" date="2019-07" db="EMBL/GenBank/DDBJ databases">
        <authorList>
            <person name="Huang Y."/>
        </authorList>
    </citation>
    <scope>NUCLEOTIDE SEQUENCE [LARGE SCALE GENOMIC DNA]</scope>
    <source>
        <strain evidence="8 9">HY188</strain>
    </source>
</reference>
<evidence type="ECO:0000259" key="6">
    <source>
        <dbReference type="Pfam" id="PF07992"/>
    </source>
</evidence>
<keyword evidence="9" id="KW-1185">Reference proteome</keyword>
<protein>
    <submittedName>
        <fullName evidence="8">NAD(P)/FAD-dependent oxidoreductase</fullName>
    </submittedName>
</protein>
<feature type="region of interest" description="Disordered" evidence="4">
    <location>
        <begin position="493"/>
        <end position="516"/>
    </location>
</feature>
<feature type="domain" description="NADH-rubredoxin oxidoreductase C-terminal" evidence="7">
    <location>
        <begin position="338"/>
        <end position="394"/>
    </location>
</feature>
<dbReference type="GO" id="GO:0016491">
    <property type="term" value="F:oxidoreductase activity"/>
    <property type="evidence" value="ECO:0007669"/>
    <property type="project" value="InterPro"/>
</dbReference>
<dbReference type="InterPro" id="IPR041854">
    <property type="entry name" value="BFD-like_2Fe2S-bd_dom_sf"/>
</dbReference>
<evidence type="ECO:0000259" key="7">
    <source>
        <dbReference type="Pfam" id="PF18267"/>
    </source>
</evidence>
<dbReference type="Gene3D" id="1.10.10.1100">
    <property type="entry name" value="BFD-like [2Fe-2S]-binding domain"/>
    <property type="match status" value="1"/>
</dbReference>
<organism evidence="8 9">
    <name type="scientific">Tomitella fengzijianii</name>
    <dbReference type="NCBI Taxonomy" id="2597660"/>
    <lineage>
        <taxon>Bacteria</taxon>
        <taxon>Bacillati</taxon>
        <taxon>Actinomycetota</taxon>
        <taxon>Actinomycetes</taxon>
        <taxon>Mycobacteriales</taxon>
        <taxon>Tomitella</taxon>
    </lineage>
</organism>
<feature type="domain" description="BFD-like [2Fe-2S]-binding" evidence="5">
    <location>
        <begin position="439"/>
        <end position="483"/>
    </location>
</feature>
<dbReference type="PRINTS" id="PR00411">
    <property type="entry name" value="PNDRDTASEI"/>
</dbReference>
<dbReference type="AlphaFoldDB" id="A0A516WYZ5"/>
<evidence type="ECO:0000259" key="5">
    <source>
        <dbReference type="Pfam" id="PF04324"/>
    </source>
</evidence>
<dbReference type="InterPro" id="IPR050260">
    <property type="entry name" value="FAD-bd_OxRdtase"/>
</dbReference>
<reference evidence="8 9" key="1">
    <citation type="submission" date="2019-07" db="EMBL/GenBank/DDBJ databases">
        <title>Tomitella cavernea sp. nov., an actinomycete isolated from soil.</title>
        <authorList>
            <person name="Cheng J."/>
        </authorList>
    </citation>
    <scope>NUCLEOTIDE SEQUENCE [LARGE SCALE GENOMIC DNA]</scope>
    <source>
        <strain evidence="8 9">HY188</strain>
    </source>
</reference>
<dbReference type="Gene3D" id="3.30.390.30">
    <property type="match status" value="1"/>
</dbReference>
<dbReference type="InterPro" id="IPR016156">
    <property type="entry name" value="FAD/NAD-linked_Rdtase_dimer_sf"/>
</dbReference>
<dbReference type="RefSeq" id="WP_143905306.1">
    <property type="nucleotide sequence ID" value="NZ_JAJNRS010000021.1"/>
</dbReference>
<dbReference type="KEGG" id="toy:FO059_00060"/>
<dbReference type="PANTHER" id="PTHR43429">
    <property type="entry name" value="PYRIDINE NUCLEOTIDE-DISULFIDE OXIDOREDUCTASE DOMAIN-CONTAINING"/>
    <property type="match status" value="1"/>
</dbReference>
<sequence>MTVLRTAVGDPDPIHVVVVGNGMAGTRLVEQIRAHDPRGARVRITVIGDEPHPAYNRILLTNVLAGSIGADQTRMRTGAWGPGDRVAVRTGVRATGIDVARRTLGLDGGHPPVAYDELVLATGSTPKRPHIDGAYRDDGAPGPGVAAFRTLDDCDAIAAAARPGASVTIVGAGLLGIEAARGALMRGASVTLVHPQDYPMDRQLDPDGGAVLARSVRGLGARLVVGRRAAEFRRPGANTGAELVLDDGSRIATDLLILAAGTGPRTDLARTAGIDVADGIIVDDAMRTSAPHVSAAGDCCEHRGVVYGLVQPAWEQTSVLAGRLCGAGGARYSGSAQVTRLKAHDIDLVAMGRVDVSGHDELHEVLTLADPARGRYAKAVVRAGRLVGALSLGNPGVAGAFTQLFDSRGPVPSDRMSLLVGRAPAGGAALPEDAGPGAVVCRCNSVTRGRIAEAWRGGATTSEAIARSTRAGTGCGGCRDAVAGLCGLWNTRGRTGPADEGAPDRRNGNATEGDAA</sequence>
<dbReference type="InterPro" id="IPR041575">
    <property type="entry name" value="Rubredoxin_C"/>
</dbReference>
<dbReference type="OrthoDB" id="9768666at2"/>
<keyword evidence="2" id="KW-0285">Flavoprotein</keyword>
<dbReference type="Pfam" id="PF04324">
    <property type="entry name" value="Fer2_BFD"/>
    <property type="match status" value="1"/>
</dbReference>
<evidence type="ECO:0000256" key="3">
    <source>
        <dbReference type="ARBA" id="ARBA00022827"/>
    </source>
</evidence>
<evidence type="ECO:0000313" key="8">
    <source>
        <dbReference type="EMBL" id="QDQ96025.1"/>
    </source>
</evidence>
<feature type="domain" description="FAD/NAD(P)-binding" evidence="6">
    <location>
        <begin position="15"/>
        <end position="316"/>
    </location>
</feature>
<dbReference type="Pfam" id="PF18267">
    <property type="entry name" value="Rubredoxin_C"/>
    <property type="match status" value="1"/>
</dbReference>
<keyword evidence="3" id="KW-0274">FAD</keyword>
<accession>A0A516WYZ5</accession>
<comment type="cofactor">
    <cofactor evidence="1">
        <name>FAD</name>
        <dbReference type="ChEBI" id="CHEBI:57692"/>
    </cofactor>
</comment>
<dbReference type="InterPro" id="IPR036188">
    <property type="entry name" value="FAD/NAD-bd_sf"/>
</dbReference>
<name>A0A516WYZ5_9ACTN</name>
<dbReference type="InterPro" id="IPR023753">
    <property type="entry name" value="FAD/NAD-binding_dom"/>
</dbReference>
<evidence type="ECO:0000256" key="2">
    <source>
        <dbReference type="ARBA" id="ARBA00022630"/>
    </source>
</evidence>
<dbReference type="Pfam" id="PF07992">
    <property type="entry name" value="Pyr_redox_2"/>
    <property type="match status" value="1"/>
</dbReference>
<dbReference type="InterPro" id="IPR007419">
    <property type="entry name" value="BFD-like_2Fe2S-bd_dom"/>
</dbReference>
<dbReference type="Gene3D" id="3.50.50.60">
    <property type="entry name" value="FAD/NAD(P)-binding domain"/>
    <property type="match status" value="2"/>
</dbReference>
<dbReference type="Proteomes" id="UP000317344">
    <property type="component" value="Chromosome"/>
</dbReference>
<dbReference type="EMBL" id="CP041765">
    <property type="protein sequence ID" value="QDQ96025.1"/>
    <property type="molecule type" value="Genomic_DNA"/>
</dbReference>
<dbReference type="PRINTS" id="PR00368">
    <property type="entry name" value="FADPNR"/>
</dbReference>
<evidence type="ECO:0000256" key="4">
    <source>
        <dbReference type="SAM" id="MobiDB-lite"/>
    </source>
</evidence>